<evidence type="ECO:0000256" key="2">
    <source>
        <dbReference type="ARBA" id="ARBA00022801"/>
    </source>
</evidence>
<dbReference type="InterPro" id="IPR012223">
    <property type="entry name" value="TEII"/>
</dbReference>
<evidence type="ECO:0000256" key="1">
    <source>
        <dbReference type="ARBA" id="ARBA00007169"/>
    </source>
</evidence>
<dbReference type="InterPro" id="IPR020802">
    <property type="entry name" value="TesA-like"/>
</dbReference>
<dbReference type="SUPFAM" id="SSF53474">
    <property type="entry name" value="alpha/beta-Hydrolases"/>
    <property type="match status" value="1"/>
</dbReference>
<dbReference type="Proteomes" id="UP001500016">
    <property type="component" value="Unassembled WGS sequence"/>
</dbReference>
<reference evidence="4 5" key="1">
    <citation type="journal article" date="2019" name="Int. J. Syst. Evol. Microbiol.">
        <title>The Global Catalogue of Microorganisms (GCM) 10K type strain sequencing project: providing services to taxonomists for standard genome sequencing and annotation.</title>
        <authorList>
            <consortium name="The Broad Institute Genomics Platform"/>
            <consortium name="The Broad Institute Genome Sequencing Center for Infectious Disease"/>
            <person name="Wu L."/>
            <person name="Ma J."/>
        </authorList>
    </citation>
    <scope>NUCLEOTIDE SEQUENCE [LARGE SCALE GENOMIC DNA]</scope>
    <source>
        <strain evidence="4 5">JCM 15478</strain>
    </source>
</reference>
<dbReference type="PANTHER" id="PTHR11487">
    <property type="entry name" value="THIOESTERASE"/>
    <property type="match status" value="1"/>
</dbReference>
<protein>
    <submittedName>
        <fullName evidence="4">Alpha/beta fold hydrolase</fullName>
    </submittedName>
</protein>
<comment type="caution">
    <text evidence="4">The sequence shown here is derived from an EMBL/GenBank/DDBJ whole genome shotgun (WGS) entry which is preliminary data.</text>
</comment>
<keyword evidence="5" id="KW-1185">Reference proteome</keyword>
<feature type="domain" description="Thioesterase TesA-like" evidence="3">
    <location>
        <begin position="30"/>
        <end position="252"/>
    </location>
</feature>
<evidence type="ECO:0000313" key="4">
    <source>
        <dbReference type="EMBL" id="GAA2103510.1"/>
    </source>
</evidence>
<dbReference type="Pfam" id="PF00975">
    <property type="entry name" value="Thioesterase"/>
    <property type="match status" value="1"/>
</dbReference>
<name>A0ABN2X2K6_9ACTN</name>
<accession>A0ABN2X2K6</accession>
<evidence type="ECO:0000313" key="5">
    <source>
        <dbReference type="Proteomes" id="UP001500016"/>
    </source>
</evidence>
<dbReference type="InterPro" id="IPR001031">
    <property type="entry name" value="Thioesterase"/>
</dbReference>
<dbReference type="RefSeq" id="WP_344535445.1">
    <property type="nucleotide sequence ID" value="NZ_BAAAPE010000028.1"/>
</dbReference>
<dbReference type="SMART" id="SM00824">
    <property type="entry name" value="PKS_TE"/>
    <property type="match status" value="1"/>
</dbReference>
<gene>
    <name evidence="4" type="ORF">GCM10009801_78530</name>
</gene>
<dbReference type="EMBL" id="BAAAPE010000028">
    <property type="protein sequence ID" value="GAA2103510.1"/>
    <property type="molecule type" value="Genomic_DNA"/>
</dbReference>
<keyword evidence="2 4" id="KW-0378">Hydrolase</keyword>
<evidence type="ECO:0000259" key="3">
    <source>
        <dbReference type="SMART" id="SM00824"/>
    </source>
</evidence>
<dbReference type="Gene3D" id="3.40.50.1820">
    <property type="entry name" value="alpha/beta hydrolase"/>
    <property type="match status" value="1"/>
</dbReference>
<comment type="similarity">
    <text evidence="1">Belongs to the thioesterase family.</text>
</comment>
<dbReference type="InterPro" id="IPR029058">
    <property type="entry name" value="AB_hydrolase_fold"/>
</dbReference>
<dbReference type="PANTHER" id="PTHR11487:SF0">
    <property type="entry name" value="S-ACYL FATTY ACID SYNTHASE THIOESTERASE, MEDIUM CHAIN"/>
    <property type="match status" value="1"/>
</dbReference>
<organism evidence="4 5">
    <name type="scientific">Streptomyces albiaxialis</name>
    <dbReference type="NCBI Taxonomy" id="329523"/>
    <lineage>
        <taxon>Bacteria</taxon>
        <taxon>Bacillati</taxon>
        <taxon>Actinomycetota</taxon>
        <taxon>Actinomycetes</taxon>
        <taxon>Kitasatosporales</taxon>
        <taxon>Streptomycetaceae</taxon>
        <taxon>Streptomyces</taxon>
    </lineage>
</organism>
<sequence>MNPRLAGEVQDQDLWIRRYHEARDDAVQLLCLPHAGGSASFYFPVSARLTPDVAVAAVQYPGRQDRRAEPCVDSIEKLADQVAAAVRPLTGRPLALFGHSMGAMVAYEVALRLEADGGPPLSRLFVSGRRAPSTYRDERVHERDDSGVIAELQQLSGTETDLLGDPEVLEMILPAVRSDYAAVERYRHEPGLAVNCPVTALIGDDDVKVTRDEARAWAEHTTGAFDLRVLPGGHFYLVERSKEVIELVSGALMPE</sequence>
<proteinExistence type="inferred from homology"/>
<dbReference type="GO" id="GO:0016787">
    <property type="term" value="F:hydrolase activity"/>
    <property type="evidence" value="ECO:0007669"/>
    <property type="project" value="UniProtKB-KW"/>
</dbReference>